<dbReference type="EMBL" id="RAPN01000001">
    <property type="protein sequence ID" value="RKD92825.1"/>
    <property type="molecule type" value="Genomic_DNA"/>
</dbReference>
<sequence>MKRNFSLLVLLLFLSATSFAQEKFALAFTASPTINWMSAGASEINNNKSTLGYEFGVNGDFYFDQEMRYAFATGVLISQTGGELTYNTQQDFNFGGETFAPGTSIRYRMKYIEIPVGLKLRTNQFYRWTYWGLFGLYGAVNVGDKGDSSDGLLDKADINKEVKLFNAGLNIGIGAEYDLGERNSLILGLTYKDGFTDVTKHGLGEKTTVNSLTFKFGLVF</sequence>
<dbReference type="RefSeq" id="WP_120274000.1">
    <property type="nucleotide sequence ID" value="NZ_RAPN01000001.1"/>
</dbReference>
<name>A0A419WBI1_9BACT</name>
<dbReference type="Proteomes" id="UP000283387">
    <property type="component" value="Unassembled WGS sequence"/>
</dbReference>
<feature type="domain" description="Outer membrane protein beta-barrel" evidence="2">
    <location>
        <begin position="19"/>
        <end position="199"/>
    </location>
</feature>
<protein>
    <submittedName>
        <fullName evidence="3">Outer membrane protein with beta-barrel domain</fullName>
    </submittedName>
</protein>
<evidence type="ECO:0000259" key="2">
    <source>
        <dbReference type="Pfam" id="PF13568"/>
    </source>
</evidence>
<comment type="caution">
    <text evidence="3">The sequence shown here is derived from an EMBL/GenBank/DDBJ whole genome shotgun (WGS) entry which is preliminary data.</text>
</comment>
<feature type="signal peptide" evidence="1">
    <location>
        <begin position="1"/>
        <end position="20"/>
    </location>
</feature>
<organism evidence="3 4">
    <name type="scientific">Mangrovibacterium diazotrophicum</name>
    <dbReference type="NCBI Taxonomy" id="1261403"/>
    <lineage>
        <taxon>Bacteria</taxon>
        <taxon>Pseudomonadati</taxon>
        <taxon>Bacteroidota</taxon>
        <taxon>Bacteroidia</taxon>
        <taxon>Marinilabiliales</taxon>
        <taxon>Prolixibacteraceae</taxon>
        <taxon>Mangrovibacterium</taxon>
    </lineage>
</organism>
<accession>A0A419WBI1</accession>
<evidence type="ECO:0000256" key="1">
    <source>
        <dbReference type="SAM" id="SignalP"/>
    </source>
</evidence>
<evidence type="ECO:0000313" key="4">
    <source>
        <dbReference type="Proteomes" id="UP000283387"/>
    </source>
</evidence>
<dbReference type="Pfam" id="PF13568">
    <property type="entry name" value="OMP_b-brl_2"/>
    <property type="match status" value="1"/>
</dbReference>
<proteinExistence type="predicted"/>
<dbReference type="OrthoDB" id="978236at2"/>
<keyword evidence="1" id="KW-0732">Signal</keyword>
<dbReference type="AlphaFoldDB" id="A0A419WBI1"/>
<reference evidence="3 4" key="1">
    <citation type="submission" date="2018-09" db="EMBL/GenBank/DDBJ databases">
        <title>Genomic Encyclopedia of Archaeal and Bacterial Type Strains, Phase II (KMG-II): from individual species to whole genera.</title>
        <authorList>
            <person name="Goeker M."/>
        </authorList>
    </citation>
    <scope>NUCLEOTIDE SEQUENCE [LARGE SCALE GENOMIC DNA]</scope>
    <source>
        <strain evidence="3 4">DSM 27148</strain>
    </source>
</reference>
<gene>
    <name evidence="3" type="ORF">BC643_3202</name>
</gene>
<keyword evidence="4" id="KW-1185">Reference proteome</keyword>
<dbReference type="InterPro" id="IPR025665">
    <property type="entry name" value="Beta-barrel_OMP_2"/>
</dbReference>
<evidence type="ECO:0000313" key="3">
    <source>
        <dbReference type="EMBL" id="RKD92825.1"/>
    </source>
</evidence>
<feature type="chain" id="PRO_5019023999" evidence="1">
    <location>
        <begin position="21"/>
        <end position="220"/>
    </location>
</feature>